<dbReference type="Proteomes" id="UP001611548">
    <property type="component" value="Unassembled WGS sequence"/>
</dbReference>
<evidence type="ECO:0000313" key="2">
    <source>
        <dbReference type="EMBL" id="MFI1965519.1"/>
    </source>
</evidence>
<dbReference type="InterPro" id="IPR010985">
    <property type="entry name" value="Ribbon_hlx_hlx"/>
</dbReference>
<reference evidence="2 3" key="1">
    <citation type="submission" date="2024-10" db="EMBL/GenBank/DDBJ databases">
        <title>The Natural Products Discovery Center: Release of the First 8490 Sequenced Strains for Exploring Actinobacteria Biosynthetic Diversity.</title>
        <authorList>
            <person name="Kalkreuter E."/>
            <person name="Kautsar S.A."/>
            <person name="Yang D."/>
            <person name="Bader C.D."/>
            <person name="Teijaro C.N."/>
            <person name="Fluegel L."/>
            <person name="Davis C.M."/>
            <person name="Simpson J.R."/>
            <person name="Lauterbach L."/>
            <person name="Steele A.D."/>
            <person name="Gui C."/>
            <person name="Meng S."/>
            <person name="Li G."/>
            <person name="Viehrig K."/>
            <person name="Ye F."/>
            <person name="Su P."/>
            <person name="Kiefer A.F."/>
            <person name="Nichols A."/>
            <person name="Cepeda A.J."/>
            <person name="Yan W."/>
            <person name="Fan B."/>
            <person name="Jiang Y."/>
            <person name="Adhikari A."/>
            <person name="Zheng C.-J."/>
            <person name="Schuster L."/>
            <person name="Cowan T.M."/>
            <person name="Smanski M.J."/>
            <person name="Chevrette M.G."/>
            <person name="De Carvalho L.P.S."/>
            <person name="Shen B."/>
        </authorList>
    </citation>
    <scope>NUCLEOTIDE SEQUENCE [LARGE SCALE GENOMIC DNA]</scope>
    <source>
        <strain evidence="2 3">NPDC020327</strain>
    </source>
</reference>
<evidence type="ECO:0000259" key="1">
    <source>
        <dbReference type="Pfam" id="PF22513"/>
    </source>
</evidence>
<feature type="domain" description="Antitoxin FitA-like ribbon-helix-helix" evidence="1">
    <location>
        <begin position="2"/>
        <end position="39"/>
    </location>
</feature>
<organism evidence="2 3">
    <name type="scientific">Streptomyces pathocidini</name>
    <dbReference type="NCBI Taxonomy" id="1650571"/>
    <lineage>
        <taxon>Bacteria</taxon>
        <taxon>Bacillati</taxon>
        <taxon>Actinomycetota</taxon>
        <taxon>Actinomycetes</taxon>
        <taxon>Kitasatosporales</taxon>
        <taxon>Streptomycetaceae</taxon>
        <taxon>Streptomyces</taxon>
    </lineage>
</organism>
<proteinExistence type="predicted"/>
<name>A0ABW7UW08_9ACTN</name>
<dbReference type="InterPro" id="IPR053853">
    <property type="entry name" value="FitA-like_RHH"/>
</dbReference>
<keyword evidence="3" id="KW-1185">Reference proteome</keyword>
<gene>
    <name evidence="2" type="ORF">ACH429_15635</name>
</gene>
<accession>A0ABW7UW08</accession>
<dbReference type="EMBL" id="JBIRWE010000006">
    <property type="protein sequence ID" value="MFI1965519.1"/>
    <property type="molecule type" value="Genomic_DNA"/>
</dbReference>
<dbReference type="Pfam" id="PF22513">
    <property type="entry name" value="FitA-like_RHH"/>
    <property type="match status" value="1"/>
</dbReference>
<dbReference type="RefSeq" id="WP_055474197.1">
    <property type="nucleotide sequence ID" value="NZ_JBIRWE010000006.1"/>
</dbReference>
<sequence>MADLLVGGVPDAVLAELRARAARRGQSLEAYARGVLEAATVTPVSEEVLRRTGRCATARLSTDAVLAEVDAGRLGR</sequence>
<protein>
    <submittedName>
        <fullName evidence="2">FitA-like ribbon-helix-helix domain-containing protein</fullName>
    </submittedName>
</protein>
<evidence type="ECO:0000313" key="3">
    <source>
        <dbReference type="Proteomes" id="UP001611548"/>
    </source>
</evidence>
<comment type="caution">
    <text evidence="2">The sequence shown here is derived from an EMBL/GenBank/DDBJ whole genome shotgun (WGS) entry which is preliminary data.</text>
</comment>
<dbReference type="SUPFAM" id="SSF47598">
    <property type="entry name" value="Ribbon-helix-helix"/>
    <property type="match status" value="1"/>
</dbReference>